<reference evidence="2" key="1">
    <citation type="submission" date="2023-07" db="EMBL/GenBank/DDBJ databases">
        <authorList>
            <consortium name="AG Swart"/>
            <person name="Singh M."/>
            <person name="Singh A."/>
            <person name="Seah K."/>
            <person name="Emmerich C."/>
        </authorList>
    </citation>
    <scope>NUCLEOTIDE SEQUENCE</scope>
    <source>
        <strain evidence="2">DP1</strain>
    </source>
</reference>
<evidence type="ECO:0000313" key="3">
    <source>
        <dbReference type="Proteomes" id="UP001295684"/>
    </source>
</evidence>
<name>A0AAD1X2Q2_EUPCR</name>
<evidence type="ECO:0000256" key="1">
    <source>
        <dbReference type="SAM" id="Coils"/>
    </source>
</evidence>
<sequence>MVLFPKCTVTPKCGTIAYMVRKKGADPLRHDMFICENCMATAFCGEDCEPIPKMEPIYECLQSAEFNIKEITRFKDQHKLHIMWDGLNGELNSFKESLLQLKFRLSDIKDNKQWNLLVDFQTDARAFLDIMLDSKLMRYYCREQQFRSFQDFKSGSSIQTRDTQKFLRSKLADFQKSVQTNQIAPLQSKLDEATQEALLTKTQLHTTTQENTRLQQEVQELTQSANEQQELVSRLNQRIQTMVDEEVKLNLAFEEVKKEMSELEKTLEQSKREISHGELKSIHNSILGKTDNFEASSCLGFNLNIDSCINLCKALQMYRLPALSNVHLDEVDKFSGGEILSRFIENALSKDIKIFKFYSQKTSCIQIKDYVSSLKKALPKIPDKTDILCFQMTKTEFEDILVAAKKLQTNRNCSL</sequence>
<organism evidence="2 3">
    <name type="scientific">Euplotes crassus</name>
    <dbReference type="NCBI Taxonomy" id="5936"/>
    <lineage>
        <taxon>Eukaryota</taxon>
        <taxon>Sar</taxon>
        <taxon>Alveolata</taxon>
        <taxon>Ciliophora</taxon>
        <taxon>Intramacronucleata</taxon>
        <taxon>Spirotrichea</taxon>
        <taxon>Hypotrichia</taxon>
        <taxon>Euplotida</taxon>
        <taxon>Euplotidae</taxon>
        <taxon>Moneuplotes</taxon>
    </lineage>
</organism>
<proteinExistence type="predicted"/>
<dbReference type="EMBL" id="CAMPGE010002062">
    <property type="protein sequence ID" value="CAI2360868.1"/>
    <property type="molecule type" value="Genomic_DNA"/>
</dbReference>
<accession>A0AAD1X2Q2</accession>
<feature type="coiled-coil region" evidence="1">
    <location>
        <begin position="204"/>
        <end position="280"/>
    </location>
</feature>
<dbReference type="Proteomes" id="UP001295684">
    <property type="component" value="Unassembled WGS sequence"/>
</dbReference>
<dbReference type="AlphaFoldDB" id="A0AAD1X2Q2"/>
<comment type="caution">
    <text evidence="2">The sequence shown here is derived from an EMBL/GenBank/DDBJ whole genome shotgun (WGS) entry which is preliminary data.</text>
</comment>
<evidence type="ECO:0000313" key="2">
    <source>
        <dbReference type="EMBL" id="CAI2360868.1"/>
    </source>
</evidence>
<protein>
    <submittedName>
        <fullName evidence="2">Uncharacterized protein</fullName>
    </submittedName>
</protein>
<gene>
    <name evidence="2" type="ORF">ECRASSUSDP1_LOCUS2175</name>
</gene>
<keyword evidence="1" id="KW-0175">Coiled coil</keyword>
<keyword evidence="3" id="KW-1185">Reference proteome</keyword>